<evidence type="ECO:0000256" key="6">
    <source>
        <dbReference type="SAM" id="Phobius"/>
    </source>
</evidence>
<dbReference type="Proteomes" id="UP000663555">
    <property type="component" value="Chromosome"/>
</dbReference>
<dbReference type="Pfam" id="PF13567">
    <property type="entry name" value="DUF4131"/>
    <property type="match status" value="1"/>
</dbReference>
<keyword evidence="2" id="KW-1003">Cell membrane</keyword>
<dbReference type="NCBIfam" id="TIGR00361">
    <property type="entry name" value="ComEC_Rec2"/>
    <property type="match status" value="1"/>
</dbReference>
<dbReference type="SMART" id="SM00849">
    <property type="entry name" value="Lactamase_B"/>
    <property type="match status" value="1"/>
</dbReference>
<evidence type="ECO:0000256" key="4">
    <source>
        <dbReference type="ARBA" id="ARBA00022989"/>
    </source>
</evidence>
<dbReference type="EMBL" id="CP071247">
    <property type="protein sequence ID" value="QSP93615.1"/>
    <property type="molecule type" value="Genomic_DNA"/>
</dbReference>
<evidence type="ECO:0000313" key="9">
    <source>
        <dbReference type="Proteomes" id="UP000663555"/>
    </source>
</evidence>
<feature type="transmembrane region" description="Helical" evidence="6">
    <location>
        <begin position="422"/>
        <end position="444"/>
    </location>
</feature>
<accession>A0ABX7MMZ9</accession>
<feature type="transmembrane region" description="Helical" evidence="6">
    <location>
        <begin position="65"/>
        <end position="82"/>
    </location>
</feature>
<reference evidence="8 9" key="1">
    <citation type="submission" date="2021-03" db="EMBL/GenBank/DDBJ databases">
        <title>Genome sequencing of Marinobacter sp. LPB0319.</title>
        <authorList>
            <person name="Kim J."/>
        </authorList>
    </citation>
    <scope>NUCLEOTIDE SEQUENCE [LARGE SCALE GENOMIC DNA]</scope>
    <source>
        <strain evidence="8 9">LPB0319</strain>
    </source>
</reference>
<feature type="transmembrane region" description="Helical" evidence="6">
    <location>
        <begin position="369"/>
        <end position="386"/>
    </location>
</feature>
<dbReference type="Gene3D" id="3.60.15.10">
    <property type="entry name" value="Ribonuclease Z/Hydroxyacylglutathione hydrolase-like"/>
    <property type="match status" value="1"/>
</dbReference>
<keyword evidence="5 6" id="KW-0472">Membrane</keyword>
<gene>
    <name evidence="8" type="ORF">LPB19_10355</name>
</gene>
<dbReference type="InterPro" id="IPR035681">
    <property type="entry name" value="ComA-like_MBL"/>
</dbReference>
<dbReference type="InterPro" id="IPR004477">
    <property type="entry name" value="ComEC_N"/>
</dbReference>
<comment type="subcellular location">
    <subcellularLocation>
        <location evidence="1">Cell membrane</location>
        <topology evidence="1">Multi-pass membrane protein</topology>
    </subcellularLocation>
</comment>
<name>A0ABX7MMZ9_9GAMM</name>
<dbReference type="InterPro" id="IPR001279">
    <property type="entry name" value="Metallo-B-lactamas"/>
</dbReference>
<feature type="domain" description="Metallo-beta-lactamase" evidence="7">
    <location>
        <begin position="547"/>
        <end position="741"/>
    </location>
</feature>
<dbReference type="PANTHER" id="PTHR30619">
    <property type="entry name" value="DNA INTERNALIZATION/COMPETENCE PROTEIN COMEC/REC2"/>
    <property type="match status" value="1"/>
</dbReference>
<dbReference type="NCBIfam" id="TIGR00360">
    <property type="entry name" value="ComEC_N-term"/>
    <property type="match status" value="1"/>
</dbReference>
<dbReference type="InterPro" id="IPR052159">
    <property type="entry name" value="Competence_DNA_uptake"/>
</dbReference>
<dbReference type="InterPro" id="IPR004797">
    <property type="entry name" value="Competence_ComEC/Rec2"/>
</dbReference>
<keyword evidence="4 6" id="KW-1133">Transmembrane helix</keyword>
<evidence type="ECO:0000256" key="5">
    <source>
        <dbReference type="ARBA" id="ARBA00023136"/>
    </source>
</evidence>
<evidence type="ECO:0000313" key="8">
    <source>
        <dbReference type="EMBL" id="QSP93615.1"/>
    </source>
</evidence>
<protein>
    <submittedName>
        <fullName evidence="8">DNA internalization-related competence protein ComEC/Rec2</fullName>
    </submittedName>
</protein>
<feature type="transmembrane region" description="Helical" evidence="6">
    <location>
        <begin position="456"/>
        <end position="474"/>
    </location>
</feature>
<feature type="transmembrane region" description="Helical" evidence="6">
    <location>
        <begin position="262"/>
        <end position="283"/>
    </location>
</feature>
<feature type="transmembrane region" description="Helical" evidence="6">
    <location>
        <begin position="303"/>
        <end position="321"/>
    </location>
</feature>
<dbReference type="Pfam" id="PF00753">
    <property type="entry name" value="Lactamase_B"/>
    <property type="match status" value="1"/>
</dbReference>
<evidence type="ECO:0000256" key="1">
    <source>
        <dbReference type="ARBA" id="ARBA00004651"/>
    </source>
</evidence>
<dbReference type="PANTHER" id="PTHR30619:SF1">
    <property type="entry name" value="RECOMBINATION PROTEIN 2"/>
    <property type="match status" value="1"/>
</dbReference>
<evidence type="ECO:0000259" key="7">
    <source>
        <dbReference type="SMART" id="SM00849"/>
    </source>
</evidence>
<evidence type="ECO:0000256" key="2">
    <source>
        <dbReference type="ARBA" id="ARBA00022475"/>
    </source>
</evidence>
<feature type="transmembrane region" description="Helical" evidence="6">
    <location>
        <begin position="16"/>
        <end position="34"/>
    </location>
</feature>
<dbReference type="SUPFAM" id="SSF56281">
    <property type="entry name" value="Metallo-hydrolase/oxidoreductase"/>
    <property type="match status" value="1"/>
</dbReference>
<keyword evidence="3 6" id="KW-0812">Transmembrane</keyword>
<dbReference type="CDD" id="cd07731">
    <property type="entry name" value="ComA-like_MBL-fold"/>
    <property type="match status" value="1"/>
</dbReference>
<feature type="transmembrane region" description="Helical" evidence="6">
    <location>
        <begin position="41"/>
        <end position="59"/>
    </location>
</feature>
<dbReference type="InterPro" id="IPR025405">
    <property type="entry name" value="DUF4131"/>
</dbReference>
<sequence length="807" mass="88044">MSGSSFGPVWPASERFSSLLGVIAFSCGAIILYWQSALPPLVSALAGSITAFCILLWVRSRLVRQALFVVGAFCAGMAWVAWHAELRLNQRLPAELEGVPVSVSGYVCDVPAPGSFDSLKFSFCVTHWHRPDDELSGTSLPDRLRLAWYGADRRWLPDHRLRLTVVLKRPHGALNPEGFRYEDWLFRHGYRATGSVRSIEPDTQVPCGLRCHYAKQHGQVVRWVQHQFAGARQVSLIGSLLVGYRGELEPAQWSLLRATGTIHLVAISGLHLGLIAVGVNLIAGRLIRRVPVAWMTESARRGWIYSAIAVSCLLYALVAGFTVPTQRALIMVLVGGWSLLLARADGVWRPLIYALGLTLVMDPFAPLDQGFWLSFAAVAVLIGVFSGRVGRLGWVRSLLMAQVAVFAGLWPALILVGQAQPLAGALANLVAIPWISLVVMPLLMIAGVSAALLPELAELFVPLLDGVLGVFWWWLSRVSELPFPDVRPGIVVVGLFALMILSVVHSPFLSSRLAAGFIALLWFCQNQSPTVNASVLVPEVRVWDVGQGMSILVRHQNDVLLYDTGPEVPGVFSAVESVILPNLRALGVVRVDTLVVSHADSDHAGGLSTLAKAFDVGAVVSGEPEEVREKLGPGLRVLRCDPGQARVGELAVEFWRSPGTQEGNDASCVLRVRSPDRRVEWILPGDISRQVEQEYLAQSQGTWDNAAARIMIAPHHGSKTSSSREWVAYSRPDAVIFSAGYRHRFGHPHRAVTARYREFGARLFSTACSGALTFSVDEDGLQISEAWPGTPFWIGGEGQTRGDCKIP</sequence>
<feature type="transmembrane region" description="Helical" evidence="6">
    <location>
        <begin position="486"/>
        <end position="504"/>
    </location>
</feature>
<feature type="transmembrane region" description="Helical" evidence="6">
    <location>
        <begin position="398"/>
        <end position="416"/>
    </location>
</feature>
<evidence type="ECO:0000256" key="3">
    <source>
        <dbReference type="ARBA" id="ARBA00022692"/>
    </source>
</evidence>
<dbReference type="InterPro" id="IPR036866">
    <property type="entry name" value="RibonucZ/Hydroxyglut_hydro"/>
</dbReference>
<keyword evidence="9" id="KW-1185">Reference proteome</keyword>
<dbReference type="Pfam" id="PF03772">
    <property type="entry name" value="Competence"/>
    <property type="match status" value="1"/>
</dbReference>
<organism evidence="8 9">
    <name type="scientific">Marinobacter salinisoli</name>
    <dbReference type="NCBI Taxonomy" id="2769486"/>
    <lineage>
        <taxon>Bacteria</taxon>
        <taxon>Pseudomonadati</taxon>
        <taxon>Pseudomonadota</taxon>
        <taxon>Gammaproteobacteria</taxon>
        <taxon>Pseudomonadales</taxon>
        <taxon>Marinobacteraceae</taxon>
        <taxon>Marinobacter</taxon>
    </lineage>
</organism>
<proteinExistence type="predicted"/>